<dbReference type="AlphaFoldDB" id="A0A1E3X7A2"/>
<dbReference type="EMBL" id="MAYW01000112">
    <property type="protein sequence ID" value="ODS31517.1"/>
    <property type="molecule type" value="Genomic_DNA"/>
</dbReference>
<reference evidence="2 3" key="1">
    <citation type="submission" date="2016-07" db="EMBL/GenBank/DDBJ databases">
        <title>Draft genome of Scalindua rubra, obtained from a brine-seawater interface in the Red Sea, sheds light on salt adaptation in anammox bacteria.</title>
        <authorList>
            <person name="Speth D.R."/>
            <person name="Lagkouvardos I."/>
            <person name="Wang Y."/>
            <person name="Qian P.-Y."/>
            <person name="Dutilh B.E."/>
            <person name="Jetten M.S."/>
        </authorList>
    </citation>
    <scope>NUCLEOTIDE SEQUENCE [LARGE SCALE GENOMIC DNA]</scope>
    <source>
        <strain evidence="2">BSI-1</strain>
    </source>
</reference>
<proteinExistence type="predicted"/>
<protein>
    <submittedName>
        <fullName evidence="2">Uncharacterized protein</fullName>
    </submittedName>
</protein>
<keyword evidence="1" id="KW-1133">Transmembrane helix</keyword>
<keyword evidence="1" id="KW-0472">Membrane</keyword>
<sequence>MQNISFNEAYKIITSILPLPEKKTSVEQLVGRAISVDIISIATSSNSKNCLKNQIFLIWNLPAPLNSFYEYITNITFYISIILYYNIYNLFGIKAIFVKQNC</sequence>
<organism evidence="2 3">
    <name type="scientific">Candidatus Scalindua rubra</name>
    <dbReference type="NCBI Taxonomy" id="1872076"/>
    <lineage>
        <taxon>Bacteria</taxon>
        <taxon>Pseudomonadati</taxon>
        <taxon>Planctomycetota</taxon>
        <taxon>Candidatus Brocadiia</taxon>
        <taxon>Candidatus Brocadiales</taxon>
        <taxon>Candidatus Scalinduaceae</taxon>
        <taxon>Candidatus Scalindua</taxon>
    </lineage>
</organism>
<evidence type="ECO:0000256" key="1">
    <source>
        <dbReference type="SAM" id="Phobius"/>
    </source>
</evidence>
<feature type="transmembrane region" description="Helical" evidence="1">
    <location>
        <begin position="71"/>
        <end position="91"/>
    </location>
</feature>
<gene>
    <name evidence="2" type="ORF">SCARUB_03359</name>
</gene>
<dbReference type="Proteomes" id="UP000094056">
    <property type="component" value="Unassembled WGS sequence"/>
</dbReference>
<evidence type="ECO:0000313" key="2">
    <source>
        <dbReference type="EMBL" id="ODS31517.1"/>
    </source>
</evidence>
<name>A0A1E3X7A2_9BACT</name>
<comment type="caution">
    <text evidence="2">The sequence shown here is derived from an EMBL/GenBank/DDBJ whole genome shotgun (WGS) entry which is preliminary data.</text>
</comment>
<accession>A0A1E3X7A2</accession>
<evidence type="ECO:0000313" key="3">
    <source>
        <dbReference type="Proteomes" id="UP000094056"/>
    </source>
</evidence>
<keyword evidence="1" id="KW-0812">Transmembrane</keyword>